<dbReference type="GO" id="GO:0005794">
    <property type="term" value="C:Golgi apparatus"/>
    <property type="evidence" value="ECO:0007669"/>
    <property type="project" value="TreeGrafter"/>
</dbReference>
<dbReference type="GO" id="GO:0004307">
    <property type="term" value="F:ethanolaminephosphotransferase activity"/>
    <property type="evidence" value="ECO:0007669"/>
    <property type="project" value="TreeGrafter"/>
</dbReference>
<dbReference type="GO" id="GO:0006646">
    <property type="term" value="P:phosphatidylethanolamine biosynthetic process"/>
    <property type="evidence" value="ECO:0007669"/>
    <property type="project" value="TreeGrafter"/>
</dbReference>
<comment type="subcellular location">
    <subcellularLocation>
        <location evidence="1">Membrane</location>
    </subcellularLocation>
</comment>
<dbReference type="EMBL" id="OD569001">
    <property type="protein sequence ID" value="CAD7447557.1"/>
    <property type="molecule type" value="Genomic_DNA"/>
</dbReference>
<comment type="similarity">
    <text evidence="2">Belongs to the CDP-alcohol phosphatidyltransferase class-I family.</text>
</comment>
<dbReference type="PANTHER" id="PTHR10414:SF37">
    <property type="entry name" value="BB IN A BOXCAR, ISOFORM C"/>
    <property type="match status" value="1"/>
</dbReference>
<feature type="transmembrane region" description="Helical" evidence="4">
    <location>
        <begin position="137"/>
        <end position="160"/>
    </location>
</feature>
<dbReference type="GO" id="GO:0004142">
    <property type="term" value="F:diacylglycerol cholinephosphotransferase activity"/>
    <property type="evidence" value="ECO:0007669"/>
    <property type="project" value="TreeGrafter"/>
</dbReference>
<feature type="transmembrane region" description="Helical" evidence="4">
    <location>
        <begin position="66"/>
        <end position="84"/>
    </location>
</feature>
<dbReference type="GO" id="GO:0005789">
    <property type="term" value="C:endoplasmic reticulum membrane"/>
    <property type="evidence" value="ECO:0007669"/>
    <property type="project" value="TreeGrafter"/>
</dbReference>
<feature type="transmembrane region" description="Helical" evidence="4">
    <location>
        <begin position="96"/>
        <end position="116"/>
    </location>
</feature>
<evidence type="ECO:0000256" key="4">
    <source>
        <dbReference type="SAM" id="Phobius"/>
    </source>
</evidence>
<accession>A0A7R9F5Y6</accession>
<evidence type="ECO:0000256" key="1">
    <source>
        <dbReference type="ARBA" id="ARBA00004370"/>
    </source>
</evidence>
<dbReference type="InterPro" id="IPR014472">
    <property type="entry name" value="CHOPT"/>
</dbReference>
<feature type="transmembrane region" description="Helical" evidence="4">
    <location>
        <begin position="6"/>
        <end position="28"/>
    </location>
</feature>
<dbReference type="AlphaFoldDB" id="A0A7R9F5Y6"/>
<evidence type="ECO:0000256" key="3">
    <source>
        <dbReference type="ARBA" id="ARBA00023136"/>
    </source>
</evidence>
<sequence length="391" mass="43462">MVEVKLVPISIAVMMTLLLAYSNISIIVQGGVGKNGSTVALANAPVVLSQTTEDGEIEVRISGTSVLSPIIPFSMVVVPAFIIYRKSVEHVYENHPVLYILAFGMVAAKVTNRLVVAHMSKSELEYLDSSLIGPAMLFLNQYFNFFIQEYIVLWLCLVWVTLDLLRYCSQVCLEICDYLKIELFRIPVRPPGSYALAPGEKNGVVLTLGIVLAVGMVIGTGHLYNHHKRLGSKSREVIFSLDVVDKRRELLGSKFSTSGIQVCLYSRSAFLIELRVDQVCLYSGSAFLIELRVDQVCLLSGSACLTEHCVDQTDEDGEIKVRILLSAARNQVFQGSSHGQMVLHHWDSPNSKLLMADTLDDPHERDEFQDTFTDTLPHGDFHPLLRSQDCP</sequence>
<proteinExistence type="inferred from homology"/>
<dbReference type="PANTHER" id="PTHR10414">
    <property type="entry name" value="ETHANOLAMINEPHOSPHOTRANSFERASE"/>
    <property type="match status" value="1"/>
</dbReference>
<feature type="transmembrane region" description="Helical" evidence="4">
    <location>
        <begin position="204"/>
        <end position="225"/>
    </location>
</feature>
<reference evidence="5" key="1">
    <citation type="submission" date="2020-11" db="EMBL/GenBank/DDBJ databases">
        <authorList>
            <person name="Tran Van P."/>
        </authorList>
    </citation>
    <scope>NUCLEOTIDE SEQUENCE</scope>
</reference>
<evidence type="ECO:0000313" key="5">
    <source>
        <dbReference type="EMBL" id="CAD7447557.1"/>
    </source>
</evidence>
<organism evidence="5">
    <name type="scientific">Timema bartmani</name>
    <dbReference type="NCBI Taxonomy" id="61472"/>
    <lineage>
        <taxon>Eukaryota</taxon>
        <taxon>Metazoa</taxon>
        <taxon>Ecdysozoa</taxon>
        <taxon>Arthropoda</taxon>
        <taxon>Hexapoda</taxon>
        <taxon>Insecta</taxon>
        <taxon>Pterygota</taxon>
        <taxon>Neoptera</taxon>
        <taxon>Polyneoptera</taxon>
        <taxon>Phasmatodea</taxon>
        <taxon>Timematodea</taxon>
        <taxon>Timematoidea</taxon>
        <taxon>Timematidae</taxon>
        <taxon>Timema</taxon>
    </lineage>
</organism>
<name>A0A7R9F5Y6_9NEOP</name>
<keyword evidence="4" id="KW-1133">Transmembrane helix</keyword>
<keyword evidence="3 4" id="KW-0472">Membrane</keyword>
<gene>
    <name evidence="5" type="ORF">TBIB3V08_LOCUS9869</name>
</gene>
<protein>
    <submittedName>
        <fullName evidence="5">Uncharacterized protein</fullName>
    </submittedName>
</protein>
<evidence type="ECO:0000256" key="2">
    <source>
        <dbReference type="ARBA" id="ARBA00010441"/>
    </source>
</evidence>
<keyword evidence="4" id="KW-0812">Transmembrane</keyword>